<dbReference type="Proteomes" id="UP000250275">
    <property type="component" value="Unassembled WGS sequence"/>
</dbReference>
<proteinExistence type="predicted"/>
<dbReference type="AlphaFoldDB" id="A0A310SBM3"/>
<reference evidence="1 2" key="1">
    <citation type="submission" date="2015-07" db="EMBL/GenBank/DDBJ databases">
        <title>The genome of Eufriesea mexicana.</title>
        <authorList>
            <person name="Pan H."/>
            <person name="Kapheim K."/>
        </authorList>
    </citation>
    <scope>NUCLEOTIDE SEQUENCE [LARGE SCALE GENOMIC DNA]</scope>
    <source>
        <strain evidence="1">0111107269</strain>
        <tissue evidence="1">Whole body</tissue>
    </source>
</reference>
<protein>
    <submittedName>
        <fullName evidence="1">Uncharacterized protein</fullName>
    </submittedName>
</protein>
<accession>A0A310SBM3</accession>
<evidence type="ECO:0000313" key="1">
    <source>
        <dbReference type="EMBL" id="OAD57147.1"/>
    </source>
</evidence>
<evidence type="ECO:0000313" key="2">
    <source>
        <dbReference type="Proteomes" id="UP000250275"/>
    </source>
</evidence>
<keyword evidence="2" id="KW-1185">Reference proteome</keyword>
<organism evidence="1 2">
    <name type="scientific">Eufriesea mexicana</name>
    <dbReference type="NCBI Taxonomy" id="516756"/>
    <lineage>
        <taxon>Eukaryota</taxon>
        <taxon>Metazoa</taxon>
        <taxon>Ecdysozoa</taxon>
        <taxon>Arthropoda</taxon>
        <taxon>Hexapoda</taxon>
        <taxon>Insecta</taxon>
        <taxon>Pterygota</taxon>
        <taxon>Neoptera</taxon>
        <taxon>Endopterygota</taxon>
        <taxon>Hymenoptera</taxon>
        <taxon>Apocrita</taxon>
        <taxon>Aculeata</taxon>
        <taxon>Apoidea</taxon>
        <taxon>Anthophila</taxon>
        <taxon>Apidae</taxon>
        <taxon>Eufriesea</taxon>
    </lineage>
</organism>
<sequence length="74" mass="8815">MLHYLRSAGTVNFVSSNTDQLILQNIEFLNHKLVLQNIGIYYREIVLQYIKTRNHQIALQNITIYKWLHVSESR</sequence>
<dbReference type="EMBL" id="KQ761738">
    <property type="protein sequence ID" value="OAD57147.1"/>
    <property type="molecule type" value="Genomic_DNA"/>
</dbReference>
<name>A0A310SBM3_9HYME</name>
<gene>
    <name evidence="1" type="ORF">WN48_02733</name>
</gene>